<dbReference type="NCBIfam" id="TIGR03552">
    <property type="entry name" value="F420_cofC"/>
    <property type="match status" value="1"/>
</dbReference>
<dbReference type="PANTHER" id="PTHR40392:SF1">
    <property type="entry name" value="2-PHOSPHO-L-LACTATE GUANYLYLTRANSFERASE"/>
    <property type="match status" value="1"/>
</dbReference>
<dbReference type="EMBL" id="CP015839">
    <property type="protein sequence ID" value="ANG61642.1"/>
    <property type="molecule type" value="Genomic_DNA"/>
</dbReference>
<dbReference type="OrthoDB" id="6334386at2"/>
<name>A0A1A9EV26_9GAMM</name>
<evidence type="ECO:0000256" key="3">
    <source>
        <dbReference type="ARBA" id="ARBA00022741"/>
    </source>
</evidence>
<dbReference type="InterPro" id="IPR029044">
    <property type="entry name" value="Nucleotide-diphossugar_trans"/>
</dbReference>
<dbReference type="KEGG" id="mars:A8C75_03580"/>
<organism evidence="5 6">
    <name type="scientific">Marinobacterium aestuarii</name>
    <dbReference type="NCBI Taxonomy" id="1821621"/>
    <lineage>
        <taxon>Bacteria</taxon>
        <taxon>Pseudomonadati</taxon>
        <taxon>Pseudomonadota</taxon>
        <taxon>Gammaproteobacteria</taxon>
        <taxon>Oceanospirillales</taxon>
        <taxon>Oceanospirillaceae</taxon>
        <taxon>Marinobacterium</taxon>
    </lineage>
</organism>
<dbReference type="PANTHER" id="PTHR40392">
    <property type="entry name" value="2-PHOSPHO-L-LACTATE GUANYLYLTRANSFERASE"/>
    <property type="match status" value="1"/>
</dbReference>
<dbReference type="SUPFAM" id="SSF53448">
    <property type="entry name" value="Nucleotide-diphospho-sugar transferases"/>
    <property type="match status" value="1"/>
</dbReference>
<proteinExistence type="predicted"/>
<reference evidence="6" key="1">
    <citation type="submission" date="2016-05" db="EMBL/GenBank/DDBJ databases">
        <authorList>
            <person name="Baek K."/>
            <person name="Yang S.-J."/>
        </authorList>
    </citation>
    <scope>NUCLEOTIDE SEQUENCE [LARGE SCALE GENOMIC DNA]</scope>
    <source>
        <strain evidence="6">ST58-10</strain>
    </source>
</reference>
<evidence type="ECO:0000256" key="4">
    <source>
        <dbReference type="ARBA" id="ARBA00023134"/>
    </source>
</evidence>
<accession>A0A1A9EV26</accession>
<dbReference type="InterPro" id="IPR002835">
    <property type="entry name" value="CofC"/>
</dbReference>
<keyword evidence="1 5" id="KW-0808">Transferase</keyword>
<dbReference type="AlphaFoldDB" id="A0A1A9EV26"/>
<gene>
    <name evidence="5" type="ORF">A8C75_03580</name>
</gene>
<evidence type="ECO:0000313" key="5">
    <source>
        <dbReference type="EMBL" id="ANG61642.1"/>
    </source>
</evidence>
<dbReference type="STRING" id="1821621.A8C75_03580"/>
<dbReference type="GO" id="GO:0005525">
    <property type="term" value="F:GTP binding"/>
    <property type="evidence" value="ECO:0007669"/>
    <property type="project" value="UniProtKB-KW"/>
</dbReference>
<evidence type="ECO:0000256" key="2">
    <source>
        <dbReference type="ARBA" id="ARBA00022695"/>
    </source>
</evidence>
<dbReference type="RefSeq" id="WP_067378211.1">
    <property type="nucleotide sequence ID" value="NZ_CP015839.1"/>
</dbReference>
<sequence length="213" mass="23125">MSLKTLIVIPVKDFASAKSRLRPVLGDTDRSQLARRLCERTLSFFGTHFPDYPLLVVTASAAIGELARGYGASVLRELRPAGLSGAAALAAHWSKKHGFDSQLLVPADIARLDADEFRTLLCQPRPAPSVLICPASDAGTNALLTTPPDVVPFCFGPNSSAAHQGAALKRSVPCELLHFDHMRFDLDTPDDLHSLMHQHSGDLPRELVTLWNL</sequence>
<evidence type="ECO:0000313" key="6">
    <source>
        <dbReference type="Proteomes" id="UP000078070"/>
    </source>
</evidence>
<protein>
    <submittedName>
        <fullName evidence="5">2-phospho-L-lactate guanylyltransferase</fullName>
    </submittedName>
</protein>
<dbReference type="Pfam" id="PF01983">
    <property type="entry name" value="CofC"/>
    <property type="match status" value="1"/>
</dbReference>
<dbReference type="Gene3D" id="3.90.550.10">
    <property type="entry name" value="Spore Coat Polysaccharide Biosynthesis Protein SpsA, Chain A"/>
    <property type="match status" value="1"/>
</dbReference>
<evidence type="ECO:0000256" key="1">
    <source>
        <dbReference type="ARBA" id="ARBA00022679"/>
    </source>
</evidence>
<keyword evidence="2 5" id="KW-0548">Nucleotidyltransferase</keyword>
<dbReference type="Proteomes" id="UP000078070">
    <property type="component" value="Chromosome"/>
</dbReference>
<keyword evidence="4" id="KW-0342">GTP-binding</keyword>
<reference evidence="5 6" key="2">
    <citation type="journal article" date="2018" name="Int. J. Syst. Evol. Microbiol.">
        <title>Marinobacterium aestuarii sp. nov., a benzene-degrading marine bacterium isolated from estuary sediment.</title>
        <authorList>
            <person name="Bae S.S."/>
            <person name="Jung J."/>
            <person name="Chung D."/>
            <person name="Baek K."/>
        </authorList>
    </citation>
    <scope>NUCLEOTIDE SEQUENCE [LARGE SCALE GENOMIC DNA]</scope>
    <source>
        <strain evidence="5 6">ST58-10</strain>
    </source>
</reference>
<keyword evidence="3" id="KW-0547">Nucleotide-binding</keyword>
<keyword evidence="6" id="KW-1185">Reference proteome</keyword>
<dbReference type="GO" id="GO:0043814">
    <property type="term" value="F:phospholactate guanylyltransferase activity"/>
    <property type="evidence" value="ECO:0007669"/>
    <property type="project" value="InterPro"/>
</dbReference>